<evidence type="ECO:0000313" key="1">
    <source>
        <dbReference type="EMBL" id="AOV96746.1"/>
    </source>
</evidence>
<accession>A0ABN4T0F6</accession>
<reference evidence="1 2" key="1">
    <citation type="submission" date="2016-06" db="EMBL/GenBank/DDBJ databases">
        <title>Complete genome sequence of Edwardsiella hoshinae ATCC 35051.</title>
        <authorList>
            <person name="Reichley S.R."/>
            <person name="Waldbieser G.C."/>
            <person name="Lawrence M.L."/>
            <person name="Griffin M.J."/>
        </authorList>
    </citation>
    <scope>NUCLEOTIDE SEQUENCE [LARGE SCALE GENOMIC DNA]</scope>
    <source>
        <strain evidence="1 2">ATCC 35051</strain>
    </source>
</reference>
<dbReference type="EMBL" id="CP016043">
    <property type="protein sequence ID" value="AOV96746.1"/>
    <property type="molecule type" value="Genomic_DNA"/>
</dbReference>
<dbReference type="Proteomes" id="UP000175893">
    <property type="component" value="Chromosome"/>
</dbReference>
<evidence type="ECO:0000313" key="2">
    <source>
        <dbReference type="Proteomes" id="UP000175893"/>
    </source>
</evidence>
<sequence>MSRTTCLKGIKRICNPFDVVRLCCCNDQQQRKLVGIYQRVALDALFPSVRVFWVFDSGDLVMQPFIENQEQSMLPRCSQAGKPFNLTRSKMPAPRHF</sequence>
<keyword evidence="2" id="KW-1185">Reference proteome</keyword>
<proteinExistence type="predicted"/>
<organism evidence="1 2">
    <name type="scientific">Edwardsiella hoshinae</name>
    <dbReference type="NCBI Taxonomy" id="93378"/>
    <lineage>
        <taxon>Bacteria</taxon>
        <taxon>Pseudomonadati</taxon>
        <taxon>Pseudomonadota</taxon>
        <taxon>Gammaproteobacteria</taxon>
        <taxon>Enterobacterales</taxon>
        <taxon>Hafniaceae</taxon>
        <taxon>Edwardsiella</taxon>
    </lineage>
</organism>
<protein>
    <submittedName>
        <fullName evidence="1">Uncharacterized protein</fullName>
    </submittedName>
</protein>
<name>A0ABN4T0F6_9GAMM</name>
<gene>
    <name evidence="1" type="ORF">A9798_07125</name>
</gene>